<feature type="signal peptide" evidence="2">
    <location>
        <begin position="1"/>
        <end position="20"/>
    </location>
</feature>
<feature type="chain" id="PRO_5038450680" description="Lipoprotein" evidence="2">
    <location>
        <begin position="21"/>
        <end position="201"/>
    </location>
</feature>
<evidence type="ECO:0008006" key="5">
    <source>
        <dbReference type="Google" id="ProtNLM"/>
    </source>
</evidence>
<dbReference type="AlphaFoldDB" id="A0A8J3LA37"/>
<dbReference type="Proteomes" id="UP000660339">
    <property type="component" value="Unassembled WGS sequence"/>
</dbReference>
<gene>
    <name evidence="3" type="ORF">Cme02nite_27600</name>
</gene>
<name>A0A8J3LA37_9ACTN</name>
<evidence type="ECO:0000313" key="3">
    <source>
        <dbReference type="EMBL" id="GIG14428.1"/>
    </source>
</evidence>
<proteinExistence type="predicted"/>
<reference evidence="3" key="1">
    <citation type="submission" date="2021-01" db="EMBL/GenBank/DDBJ databases">
        <title>Whole genome shotgun sequence of Catellatospora methionotrophica NBRC 14553.</title>
        <authorList>
            <person name="Komaki H."/>
            <person name="Tamura T."/>
        </authorList>
    </citation>
    <scope>NUCLEOTIDE SEQUENCE</scope>
    <source>
        <strain evidence="3">NBRC 14553</strain>
    </source>
</reference>
<evidence type="ECO:0000256" key="1">
    <source>
        <dbReference type="SAM" id="MobiDB-lite"/>
    </source>
</evidence>
<dbReference type="PROSITE" id="PS51257">
    <property type="entry name" value="PROKAR_LIPOPROTEIN"/>
    <property type="match status" value="1"/>
</dbReference>
<feature type="region of interest" description="Disordered" evidence="1">
    <location>
        <begin position="26"/>
        <end position="84"/>
    </location>
</feature>
<dbReference type="RefSeq" id="WP_166377696.1">
    <property type="nucleotide sequence ID" value="NZ_BAAATT010000007.1"/>
</dbReference>
<organism evidence="3 4">
    <name type="scientific">Catellatospora methionotrophica</name>
    <dbReference type="NCBI Taxonomy" id="121620"/>
    <lineage>
        <taxon>Bacteria</taxon>
        <taxon>Bacillati</taxon>
        <taxon>Actinomycetota</taxon>
        <taxon>Actinomycetes</taxon>
        <taxon>Micromonosporales</taxon>
        <taxon>Micromonosporaceae</taxon>
        <taxon>Catellatospora</taxon>
    </lineage>
</organism>
<feature type="compositionally biased region" description="Low complexity" evidence="1">
    <location>
        <begin position="59"/>
        <end position="80"/>
    </location>
</feature>
<comment type="caution">
    <text evidence="3">The sequence shown here is derived from an EMBL/GenBank/DDBJ whole genome shotgun (WGS) entry which is preliminary data.</text>
</comment>
<accession>A0A8J3LA37</accession>
<sequence>MKNRLAVALSFSAALLGTTACDDRTPSPVAAASSAGPAAVATATVSPGATPSPTPVPSPSASARPSPRPATTSPRPATKPAKADLKTTCRGFYEAENAYVKAATSVAPYRVDETSSPEEIANAITVLRRAFQAYQKASTALAGRSADNRLKAALTTLARTRGTIITMLDAAGGDIAKAREAQFLDAGLAAEDAVKDLCTYG</sequence>
<evidence type="ECO:0000313" key="4">
    <source>
        <dbReference type="Proteomes" id="UP000660339"/>
    </source>
</evidence>
<feature type="compositionally biased region" description="Low complexity" evidence="1">
    <location>
        <begin position="26"/>
        <end position="49"/>
    </location>
</feature>
<dbReference type="EMBL" id="BONJ01000012">
    <property type="protein sequence ID" value="GIG14428.1"/>
    <property type="molecule type" value="Genomic_DNA"/>
</dbReference>
<keyword evidence="2" id="KW-0732">Signal</keyword>
<keyword evidence="4" id="KW-1185">Reference proteome</keyword>
<evidence type="ECO:0000256" key="2">
    <source>
        <dbReference type="SAM" id="SignalP"/>
    </source>
</evidence>
<protein>
    <recommendedName>
        <fullName evidence="5">Lipoprotein</fullName>
    </recommendedName>
</protein>